<proteinExistence type="predicted"/>
<gene>
    <name evidence="1" type="ORF">F543_19560</name>
</gene>
<accession>A0ABM5PEN6</accession>
<dbReference type="Proteomes" id="UP000019092">
    <property type="component" value="Chromosome"/>
</dbReference>
<evidence type="ECO:0000313" key="1">
    <source>
        <dbReference type="EMBL" id="AHG84817.1"/>
    </source>
</evidence>
<dbReference type="NCBIfam" id="NF033892">
    <property type="entry name" value="XcbB_CpsF_sero"/>
    <property type="match status" value="1"/>
</dbReference>
<organism evidence="1 2">
    <name type="scientific">Bibersteinia trehalosi USDA-ARS-USMARC-189</name>
    <dbReference type="NCBI Taxonomy" id="1263831"/>
    <lineage>
        <taxon>Bacteria</taxon>
        <taxon>Pseudomonadati</taxon>
        <taxon>Pseudomonadota</taxon>
        <taxon>Gammaproteobacteria</taxon>
        <taxon>Pasteurellales</taxon>
        <taxon>Pasteurellaceae</taxon>
        <taxon>Bibersteinia</taxon>
    </lineage>
</organism>
<evidence type="ECO:0008006" key="3">
    <source>
        <dbReference type="Google" id="ProtNLM"/>
    </source>
</evidence>
<evidence type="ECO:0000313" key="2">
    <source>
        <dbReference type="Proteomes" id="UP000019092"/>
    </source>
</evidence>
<reference evidence="1 2" key="1">
    <citation type="submission" date="2013-12" db="EMBL/GenBank/DDBJ databases">
        <title>Annotation of the Bibersteinia trehalosi USDA-ARS-USMARC-189 complete genome.</title>
        <authorList>
            <person name="Harhay G.P."/>
            <person name="McVey S."/>
            <person name="Clawson M.L."/>
            <person name="Bono J."/>
            <person name="Heaton M.P."/>
            <person name="Chitko-Mckown C.G."/>
            <person name="Harhay D.M."/>
            <person name="Smith T.P.L."/>
        </authorList>
    </citation>
    <scope>NUCLEOTIDE SEQUENCE [LARGE SCALE GENOMIC DNA]</scope>
    <source>
        <strain evidence="1 2">USDA-ARS-USMARC-189</strain>
    </source>
</reference>
<dbReference type="EMBL" id="CP006955">
    <property type="protein sequence ID" value="AHG84817.1"/>
    <property type="molecule type" value="Genomic_DNA"/>
</dbReference>
<name>A0ABM5PEN6_BIBTR</name>
<sequence>MYMQNFQKIDFTSNTKYEELNINFEVDEIYIDKSTIGKDEKEKFNFNFLAVGRTNDEAKKLIASLSNNRYFLTAHSNGISLFKKFTNADDFLPNFNNKAVKTWNDTFYILEEPIEKEQSGSRLLVIFSSIADLAFNASIDRRMFFKNFPDIANYIPQNTYILRIADLGGVLGSFYLNSNADIKFEEKIKDLILKIQLEYSISNEHTVLYGASKGATGAVYYGINMGLKALAINPIISDEYYINKFNDLHFVSNVFPESKKEKFIKLFSENSSKDLTNIKIITSPRLVDFPSLRDFLLIPQLKICTYIFNNPKIKSDKDIELHNMNFIIAMLNNMLYGIDTKNSLTTTY</sequence>
<keyword evidence="2" id="KW-1185">Reference proteome</keyword>
<protein>
    <recommendedName>
        <fullName evidence="3">XcbB/CpsF family capsular polysaccharide biosynthesis protein</fullName>
    </recommendedName>
</protein>